<dbReference type="SMART" id="SM00343">
    <property type="entry name" value="ZnF_C2HC"/>
    <property type="match status" value="1"/>
</dbReference>
<dbReference type="OrthoDB" id="8193998at2759"/>
<dbReference type="Proteomes" id="UP000663879">
    <property type="component" value="Unassembled WGS sequence"/>
</dbReference>
<evidence type="ECO:0000313" key="3">
    <source>
        <dbReference type="EMBL" id="CAF0986298.1"/>
    </source>
</evidence>
<dbReference type="Gene3D" id="4.10.60.10">
    <property type="entry name" value="Zinc finger, CCHC-type"/>
    <property type="match status" value="1"/>
</dbReference>
<dbReference type="GO" id="GO:0008270">
    <property type="term" value="F:zinc ion binding"/>
    <property type="evidence" value="ECO:0007669"/>
    <property type="project" value="InterPro"/>
</dbReference>
<dbReference type="SUPFAM" id="SSF57756">
    <property type="entry name" value="Retrovirus zinc finger-like domains"/>
    <property type="match status" value="1"/>
</dbReference>
<dbReference type="InterPro" id="IPR001878">
    <property type="entry name" value="Znf_CCHC"/>
</dbReference>
<organism evidence="3 4">
    <name type="scientific">Brachionus calyciflorus</name>
    <dbReference type="NCBI Taxonomy" id="104777"/>
    <lineage>
        <taxon>Eukaryota</taxon>
        <taxon>Metazoa</taxon>
        <taxon>Spiralia</taxon>
        <taxon>Gnathifera</taxon>
        <taxon>Rotifera</taxon>
        <taxon>Eurotatoria</taxon>
        <taxon>Monogononta</taxon>
        <taxon>Pseudotrocha</taxon>
        <taxon>Ploima</taxon>
        <taxon>Brachionidae</taxon>
        <taxon>Brachionus</taxon>
    </lineage>
</organism>
<protein>
    <recommendedName>
        <fullName evidence="2">CCHC-type domain-containing protein</fullName>
    </recommendedName>
</protein>
<dbReference type="EMBL" id="CAJNOC010003522">
    <property type="protein sequence ID" value="CAF0986298.1"/>
    <property type="molecule type" value="Genomic_DNA"/>
</dbReference>
<evidence type="ECO:0000256" key="1">
    <source>
        <dbReference type="SAM" id="MobiDB-lite"/>
    </source>
</evidence>
<reference evidence="3" key="1">
    <citation type="submission" date="2021-02" db="EMBL/GenBank/DDBJ databases">
        <authorList>
            <person name="Nowell W R."/>
        </authorList>
    </citation>
    <scope>NUCLEOTIDE SEQUENCE</scope>
    <source>
        <strain evidence="3">Ploen Becks lab</strain>
    </source>
</reference>
<proteinExistence type="predicted"/>
<name>A0A814FXR9_9BILA</name>
<dbReference type="Pfam" id="PF00098">
    <property type="entry name" value="zf-CCHC"/>
    <property type="match status" value="1"/>
</dbReference>
<evidence type="ECO:0000259" key="2">
    <source>
        <dbReference type="SMART" id="SM00343"/>
    </source>
</evidence>
<feature type="domain" description="CCHC-type" evidence="2">
    <location>
        <begin position="167"/>
        <end position="183"/>
    </location>
</feature>
<dbReference type="AlphaFoldDB" id="A0A814FXR9"/>
<sequence length="280" mass="31836">MINVDLKAKFYNRRQSTGEDAKTYFSDFGSWRKLLSRPDITLQNESTSFNIDKCVRDRFINGLNHPYLMMHLSADLPPNSFEALTQKVKLMSHLNHWKTTSISKMVPLRPPRKEVNFVENQQIHHSNNLVPTQPNNYNSPVHQNRPSSTNGYAHNNAPPDSNTSLLTCHYCKEPGHVIAECRAPQNKMSSLRGDRTHFNQTQYSPTISNVIINSVMCTDSIFGECTINEKPVKFLFDTGTVKTIFAERIWFKCRRGNEKLTPLNATICSGGAIQFIGTSK</sequence>
<comment type="caution">
    <text evidence="3">The sequence shown here is derived from an EMBL/GenBank/DDBJ whole genome shotgun (WGS) entry which is preliminary data.</text>
</comment>
<dbReference type="InterPro" id="IPR036875">
    <property type="entry name" value="Znf_CCHC_sf"/>
</dbReference>
<keyword evidence="4" id="KW-1185">Reference proteome</keyword>
<dbReference type="GO" id="GO:0003676">
    <property type="term" value="F:nucleic acid binding"/>
    <property type="evidence" value="ECO:0007669"/>
    <property type="project" value="InterPro"/>
</dbReference>
<gene>
    <name evidence="3" type="ORF">OXX778_LOCUS15686</name>
</gene>
<accession>A0A814FXR9</accession>
<feature type="region of interest" description="Disordered" evidence="1">
    <location>
        <begin position="126"/>
        <end position="156"/>
    </location>
</feature>
<evidence type="ECO:0000313" key="4">
    <source>
        <dbReference type="Proteomes" id="UP000663879"/>
    </source>
</evidence>